<evidence type="ECO:0000259" key="8">
    <source>
        <dbReference type="Pfam" id="PF01207"/>
    </source>
</evidence>
<gene>
    <name evidence="9" type="ORF">TPC1_15046</name>
</gene>
<dbReference type="EC" id="1.3.1.-" evidence="5"/>
<accession>A0A146KBL6</accession>
<dbReference type="EMBL" id="GDID01003735">
    <property type="protein sequence ID" value="JAP92871.1"/>
    <property type="molecule type" value="Transcribed_RNA"/>
</dbReference>
<keyword evidence="1 5" id="KW-0285">Flavoprotein</keyword>
<evidence type="ECO:0000256" key="4">
    <source>
        <dbReference type="ARBA" id="ARBA00023002"/>
    </source>
</evidence>
<comment type="similarity">
    <text evidence="5">Belongs to the dus family.</text>
</comment>
<organism evidence="9">
    <name type="scientific">Trepomonas sp. PC1</name>
    <dbReference type="NCBI Taxonomy" id="1076344"/>
    <lineage>
        <taxon>Eukaryota</taxon>
        <taxon>Metamonada</taxon>
        <taxon>Diplomonadida</taxon>
        <taxon>Hexamitidae</taxon>
        <taxon>Hexamitinae</taxon>
        <taxon>Trepomonas</taxon>
    </lineage>
</organism>
<evidence type="ECO:0000313" key="9">
    <source>
        <dbReference type="EMBL" id="JAP92871.1"/>
    </source>
</evidence>
<dbReference type="Gene3D" id="3.20.20.70">
    <property type="entry name" value="Aldolase class I"/>
    <property type="match status" value="1"/>
</dbReference>
<dbReference type="CDD" id="cd02801">
    <property type="entry name" value="DUS_like_FMN"/>
    <property type="match status" value="1"/>
</dbReference>
<feature type="active site" description="Proton donor" evidence="6">
    <location>
        <position position="99"/>
    </location>
</feature>
<comment type="function">
    <text evidence="5">Catalyzes the synthesis of dihydrouridine, a modified base found in the D-loop of most tRNAs.</text>
</comment>
<feature type="domain" description="DUS-like FMN-binding" evidence="8">
    <location>
        <begin position="1"/>
        <end position="293"/>
    </location>
</feature>
<proteinExistence type="inferred from homology"/>
<dbReference type="PANTHER" id="PTHR45936:SF1">
    <property type="entry name" value="TRNA-DIHYDROURIDINE(20) SYNTHASE [NAD(P)+]-LIKE"/>
    <property type="match status" value="1"/>
</dbReference>
<dbReference type="GO" id="GO:0017150">
    <property type="term" value="F:tRNA dihydrouridine synthase activity"/>
    <property type="evidence" value="ECO:0007669"/>
    <property type="project" value="InterPro"/>
</dbReference>
<evidence type="ECO:0000256" key="3">
    <source>
        <dbReference type="ARBA" id="ARBA00022694"/>
    </source>
</evidence>
<dbReference type="Pfam" id="PF01207">
    <property type="entry name" value="Dus"/>
    <property type="match status" value="1"/>
</dbReference>
<protein>
    <recommendedName>
        <fullName evidence="5">tRNA-dihydrouridine synthase</fullName>
        <ecNumber evidence="5">1.3.1.-</ecNumber>
    </recommendedName>
</protein>
<evidence type="ECO:0000256" key="1">
    <source>
        <dbReference type="ARBA" id="ARBA00022630"/>
    </source>
</evidence>
<feature type="binding site" evidence="7">
    <location>
        <position position="70"/>
    </location>
    <ligand>
        <name>FMN</name>
        <dbReference type="ChEBI" id="CHEBI:58210"/>
    </ligand>
</feature>
<sequence length="341" mass="39039">MLAPMVRAGFTSMRSICLEYGASCVFTDVVIASNIVQSNIYECEDSVLFIRNNNRVLRLMKHDMQKTIVQLAGTNVEVFLQATEKLSKYCAGIDINCGCTKDWTHSCMGAGLLQDKQKLISLATQLAETCQKHEITSSVKIRLLSTQQETIQLLDQLFKAGLTFVTVHMRTQQEDREVNQAHWDEFAAIFQQMENKNIVANGDIFDLAAANQFLSVFEGEKPALMVARGAVRKPSVFQALNGQEADSTFEVIEKLYMKSNTENYEWKLVKEEQQLKQVTIDYLNQYKFNEFKTLVMFMLQEQKKRPADLDVKQVKELIVSVANLKTFQEFFEQIIVKYCQK</sequence>
<dbReference type="AlphaFoldDB" id="A0A146KBL6"/>
<keyword evidence="7" id="KW-0547">Nucleotide-binding</keyword>
<dbReference type="InterPro" id="IPR035587">
    <property type="entry name" value="DUS-like_FMN-bd"/>
</dbReference>
<dbReference type="PANTHER" id="PTHR45936">
    <property type="entry name" value="TRNA-DIHYDROURIDINE(20) SYNTHASE [NAD(P)+]-LIKE"/>
    <property type="match status" value="1"/>
</dbReference>
<evidence type="ECO:0000256" key="6">
    <source>
        <dbReference type="PIRSR" id="PIRSR006621-1"/>
    </source>
</evidence>
<name>A0A146KBL6_9EUKA</name>
<dbReference type="SUPFAM" id="SSF51395">
    <property type="entry name" value="FMN-linked oxidoreductases"/>
    <property type="match status" value="1"/>
</dbReference>
<evidence type="ECO:0000256" key="5">
    <source>
        <dbReference type="PIRNR" id="PIRNR006621"/>
    </source>
</evidence>
<keyword evidence="4 5" id="KW-0560">Oxidoreductase</keyword>
<dbReference type="GO" id="GO:0050660">
    <property type="term" value="F:flavin adenine dinucleotide binding"/>
    <property type="evidence" value="ECO:0007669"/>
    <property type="project" value="InterPro"/>
</dbReference>
<keyword evidence="2 5" id="KW-0288">FMN</keyword>
<keyword evidence="3 5" id="KW-0819">tRNA processing</keyword>
<dbReference type="InterPro" id="IPR052582">
    <property type="entry name" value="tRNA-DUS-like"/>
</dbReference>
<feature type="binding site" evidence="7">
    <location>
        <position position="168"/>
    </location>
    <ligand>
        <name>FMN</name>
        <dbReference type="ChEBI" id="CHEBI:58210"/>
    </ligand>
</feature>
<dbReference type="PIRSF" id="PIRSF006621">
    <property type="entry name" value="Dus"/>
    <property type="match status" value="1"/>
</dbReference>
<dbReference type="GO" id="GO:0005737">
    <property type="term" value="C:cytoplasm"/>
    <property type="evidence" value="ECO:0007669"/>
    <property type="project" value="TreeGrafter"/>
</dbReference>
<evidence type="ECO:0000256" key="7">
    <source>
        <dbReference type="PIRSR" id="PIRSR006621-2"/>
    </source>
</evidence>
<dbReference type="InterPro" id="IPR001269">
    <property type="entry name" value="DUS_fam"/>
</dbReference>
<reference evidence="9" key="1">
    <citation type="submission" date="2015-07" db="EMBL/GenBank/DDBJ databases">
        <title>Adaptation to a free-living lifestyle via gene acquisitions in the diplomonad Trepomonas sp. PC1.</title>
        <authorList>
            <person name="Xu F."/>
            <person name="Jerlstrom-Hultqvist J."/>
            <person name="Kolisko M."/>
            <person name="Simpson A.G.B."/>
            <person name="Roger A.J."/>
            <person name="Svard S.G."/>
            <person name="Andersson J.O."/>
        </authorList>
    </citation>
    <scope>NUCLEOTIDE SEQUENCE</scope>
    <source>
        <strain evidence="9">PC1</strain>
    </source>
</reference>
<feature type="binding site" evidence="7">
    <location>
        <begin position="4"/>
        <end position="6"/>
    </location>
    <ligand>
        <name>FMN</name>
        <dbReference type="ChEBI" id="CHEBI:58210"/>
    </ligand>
</feature>
<comment type="cofactor">
    <cofactor evidence="5 7">
        <name>FMN</name>
        <dbReference type="ChEBI" id="CHEBI:58210"/>
    </cofactor>
</comment>
<dbReference type="InterPro" id="IPR013785">
    <property type="entry name" value="Aldolase_TIM"/>
</dbReference>
<feature type="binding site" evidence="7">
    <location>
        <begin position="227"/>
        <end position="228"/>
    </location>
    <ligand>
        <name>FMN</name>
        <dbReference type="ChEBI" id="CHEBI:58210"/>
    </ligand>
</feature>
<evidence type="ECO:0000256" key="2">
    <source>
        <dbReference type="ARBA" id="ARBA00022643"/>
    </source>
</evidence>